<evidence type="ECO:0000256" key="2">
    <source>
        <dbReference type="HAMAP-Rule" id="MF_00163"/>
    </source>
</evidence>
<dbReference type="PRINTS" id="PR01576">
    <property type="entry name" value="PDEFORMYLASE"/>
</dbReference>
<feature type="binding site" evidence="2">
    <location>
        <position position="135"/>
    </location>
    <ligand>
        <name>Fe cation</name>
        <dbReference type="ChEBI" id="CHEBI:24875"/>
    </ligand>
</feature>
<comment type="cofactor">
    <cofactor evidence="2">
        <name>Fe(2+)</name>
        <dbReference type="ChEBI" id="CHEBI:29033"/>
    </cofactor>
    <text evidence="2">Binds 1 Fe(2+) ion.</text>
</comment>
<dbReference type="GO" id="GO:0046872">
    <property type="term" value="F:metal ion binding"/>
    <property type="evidence" value="ECO:0007669"/>
    <property type="project" value="UniProtKB-KW"/>
</dbReference>
<dbReference type="EMBL" id="FTOD01000003">
    <property type="protein sequence ID" value="SIS62576.1"/>
    <property type="molecule type" value="Genomic_DNA"/>
</dbReference>
<dbReference type="SUPFAM" id="SSF56420">
    <property type="entry name" value="Peptide deformylase"/>
    <property type="match status" value="1"/>
</dbReference>
<dbReference type="PANTHER" id="PTHR10458:SF22">
    <property type="entry name" value="PEPTIDE DEFORMYLASE"/>
    <property type="match status" value="1"/>
</dbReference>
<name>A0A1N7KM74_9BACL</name>
<organism evidence="3 4">
    <name type="scientific">Kroppenstedtia eburnea</name>
    <dbReference type="NCBI Taxonomy" id="714067"/>
    <lineage>
        <taxon>Bacteria</taxon>
        <taxon>Bacillati</taxon>
        <taxon>Bacillota</taxon>
        <taxon>Bacilli</taxon>
        <taxon>Bacillales</taxon>
        <taxon>Thermoactinomycetaceae</taxon>
        <taxon>Kroppenstedtia</taxon>
    </lineage>
</organism>
<sequence length="173" mass="19529">MAERNILLFGDPILRKRARPVDQITPKIEKLLDDLADTLYAKPGRAALAAPQVGMLWRVIVIDGAEGLIELINPEIEESHGEQVGPEACLSYPGYTGIVKRAKYVKVKTLNRHGETWFLEGENHLARCIQHEIDHLNGVLFIDHIRGNHLYHDQTKQPVHLLDALRLAGRKPQ</sequence>
<dbReference type="NCBIfam" id="TIGR00079">
    <property type="entry name" value="pept_deformyl"/>
    <property type="match status" value="1"/>
</dbReference>
<dbReference type="RefSeq" id="WP_009709673.1">
    <property type="nucleotide sequence ID" value="NZ_CP048103.1"/>
</dbReference>
<dbReference type="Pfam" id="PF01327">
    <property type="entry name" value="Pep_deformylase"/>
    <property type="match status" value="1"/>
</dbReference>
<feature type="active site" evidence="2">
    <location>
        <position position="132"/>
    </location>
</feature>
<dbReference type="HAMAP" id="MF_00163">
    <property type="entry name" value="Pep_deformylase"/>
    <property type="match status" value="1"/>
</dbReference>
<accession>A0A1N7KM74</accession>
<keyword evidence="2" id="KW-0408">Iron</keyword>
<dbReference type="InterPro" id="IPR023635">
    <property type="entry name" value="Peptide_deformylase"/>
</dbReference>
<reference evidence="4" key="1">
    <citation type="submission" date="2017-01" db="EMBL/GenBank/DDBJ databases">
        <authorList>
            <person name="Varghese N."/>
            <person name="Submissions S."/>
        </authorList>
    </citation>
    <scope>NUCLEOTIDE SEQUENCE [LARGE SCALE GENOMIC DNA]</scope>
    <source>
        <strain evidence="4">DSM 45196</strain>
    </source>
</reference>
<proteinExistence type="inferred from homology"/>
<dbReference type="EC" id="3.5.1.88" evidence="2"/>
<dbReference type="OrthoDB" id="9784988at2"/>
<dbReference type="AlphaFoldDB" id="A0A1N7KM74"/>
<evidence type="ECO:0000313" key="4">
    <source>
        <dbReference type="Proteomes" id="UP000186795"/>
    </source>
</evidence>
<keyword evidence="4" id="KW-1185">Reference proteome</keyword>
<dbReference type="InterPro" id="IPR036821">
    <property type="entry name" value="Peptide_deformylase_sf"/>
</dbReference>
<dbReference type="CDD" id="cd00487">
    <property type="entry name" value="Pep_deformylase"/>
    <property type="match status" value="1"/>
</dbReference>
<comment type="function">
    <text evidence="2">Removes the formyl group from the N-terminal Met of newly synthesized proteins. Requires at least a dipeptide for an efficient rate of reaction. N-terminal L-methionine is a prerequisite for activity but the enzyme has broad specificity at other positions.</text>
</comment>
<gene>
    <name evidence="2" type="primary">def</name>
    <name evidence="3" type="ORF">SAMN05421790_103153</name>
</gene>
<keyword evidence="2" id="KW-0648">Protein biosynthesis</keyword>
<evidence type="ECO:0000313" key="3">
    <source>
        <dbReference type="EMBL" id="SIS62576.1"/>
    </source>
</evidence>
<feature type="binding site" evidence="2">
    <location>
        <position position="89"/>
    </location>
    <ligand>
        <name>Fe cation</name>
        <dbReference type="ChEBI" id="CHEBI:24875"/>
    </ligand>
</feature>
<dbReference type="GO" id="GO:0042586">
    <property type="term" value="F:peptide deformylase activity"/>
    <property type="evidence" value="ECO:0007669"/>
    <property type="project" value="UniProtKB-UniRule"/>
</dbReference>
<dbReference type="Proteomes" id="UP000186795">
    <property type="component" value="Unassembled WGS sequence"/>
</dbReference>
<dbReference type="PIRSF" id="PIRSF004749">
    <property type="entry name" value="Pep_def"/>
    <property type="match status" value="1"/>
</dbReference>
<dbReference type="PANTHER" id="PTHR10458">
    <property type="entry name" value="PEPTIDE DEFORMYLASE"/>
    <property type="match status" value="1"/>
</dbReference>
<comment type="catalytic activity">
    <reaction evidence="2">
        <text>N-terminal N-formyl-L-methionyl-[peptide] + H2O = N-terminal L-methionyl-[peptide] + formate</text>
        <dbReference type="Rhea" id="RHEA:24420"/>
        <dbReference type="Rhea" id="RHEA-COMP:10639"/>
        <dbReference type="Rhea" id="RHEA-COMP:10640"/>
        <dbReference type="ChEBI" id="CHEBI:15377"/>
        <dbReference type="ChEBI" id="CHEBI:15740"/>
        <dbReference type="ChEBI" id="CHEBI:49298"/>
        <dbReference type="ChEBI" id="CHEBI:64731"/>
        <dbReference type="EC" id="3.5.1.88"/>
    </reaction>
</comment>
<dbReference type="NCBIfam" id="NF001159">
    <property type="entry name" value="PRK00150.1-3"/>
    <property type="match status" value="1"/>
</dbReference>
<dbReference type="GO" id="GO:0006412">
    <property type="term" value="P:translation"/>
    <property type="evidence" value="ECO:0007669"/>
    <property type="project" value="UniProtKB-UniRule"/>
</dbReference>
<evidence type="ECO:0000256" key="1">
    <source>
        <dbReference type="ARBA" id="ARBA00010759"/>
    </source>
</evidence>
<keyword evidence="2" id="KW-0378">Hydrolase</keyword>
<protein>
    <recommendedName>
        <fullName evidence="2">Peptide deformylase</fullName>
        <shortName evidence="2">PDF</shortName>
        <ecNumber evidence="2">3.5.1.88</ecNumber>
    </recommendedName>
    <alternativeName>
        <fullName evidence="2">Polypeptide deformylase</fullName>
    </alternativeName>
</protein>
<keyword evidence="2" id="KW-0479">Metal-binding</keyword>
<comment type="similarity">
    <text evidence="1 2">Belongs to the polypeptide deformylase family.</text>
</comment>
<feature type="binding site" evidence="2">
    <location>
        <position position="131"/>
    </location>
    <ligand>
        <name>Fe cation</name>
        <dbReference type="ChEBI" id="CHEBI:24875"/>
    </ligand>
</feature>
<dbReference type="Gene3D" id="3.90.45.10">
    <property type="entry name" value="Peptide deformylase"/>
    <property type="match status" value="1"/>
</dbReference>